<feature type="domain" description="MSP" evidence="3">
    <location>
        <begin position="98"/>
        <end position="215"/>
    </location>
</feature>
<protein>
    <recommendedName>
        <fullName evidence="1">Major sperm protein</fullName>
    </recommendedName>
</protein>
<dbReference type="Pfam" id="PF00635">
    <property type="entry name" value="Motile_Sperm"/>
    <property type="match status" value="1"/>
</dbReference>
<dbReference type="Gene3D" id="2.60.40.10">
    <property type="entry name" value="Immunoglobulins"/>
    <property type="match status" value="1"/>
</dbReference>
<evidence type="ECO:0000256" key="2">
    <source>
        <dbReference type="SAM" id="Phobius"/>
    </source>
</evidence>
<evidence type="ECO:0000313" key="4">
    <source>
        <dbReference type="Proteomes" id="UP000095283"/>
    </source>
</evidence>
<keyword evidence="2" id="KW-1133">Transmembrane helix</keyword>
<comment type="function">
    <text evidence="1">Central component in molecular interactions underlying sperm crawling. Forms an extensive filament system that extends from sperm villipoda, along the leading edge of the pseudopod.</text>
</comment>
<dbReference type="InterPro" id="IPR053012">
    <property type="entry name" value="ER-organelle_contact"/>
</dbReference>
<reference evidence="5" key="1">
    <citation type="submission" date="2016-11" db="UniProtKB">
        <authorList>
            <consortium name="WormBaseParasite"/>
        </authorList>
    </citation>
    <scope>IDENTIFICATION</scope>
</reference>
<name>A0A1I7XQ48_HETBA</name>
<dbReference type="PANTHER" id="PTHR46384:SF1">
    <property type="entry name" value="MOTILE SPERM DOMAIN-CONTAINING PROTEIN 2"/>
    <property type="match status" value="1"/>
</dbReference>
<dbReference type="PANTHER" id="PTHR46384">
    <property type="entry name" value="MOTILE SPERM DOMAIN-CONTAINING PROTEIN 2"/>
    <property type="match status" value="1"/>
</dbReference>
<dbReference type="GO" id="GO:0012505">
    <property type="term" value="C:endomembrane system"/>
    <property type="evidence" value="ECO:0007669"/>
    <property type="project" value="TreeGrafter"/>
</dbReference>
<keyword evidence="4" id="KW-1185">Reference proteome</keyword>
<keyword evidence="1" id="KW-0206">Cytoskeleton</keyword>
<dbReference type="WBParaSite" id="Hba_19866">
    <property type="protein sequence ID" value="Hba_19866"/>
    <property type="gene ID" value="Hba_19866"/>
</dbReference>
<dbReference type="InterPro" id="IPR013783">
    <property type="entry name" value="Ig-like_fold"/>
</dbReference>
<feature type="transmembrane region" description="Helical" evidence="2">
    <location>
        <begin position="258"/>
        <end position="277"/>
    </location>
</feature>
<organism evidence="4 5">
    <name type="scientific">Heterorhabditis bacteriophora</name>
    <name type="common">Entomopathogenic nematode worm</name>
    <dbReference type="NCBI Taxonomy" id="37862"/>
    <lineage>
        <taxon>Eukaryota</taxon>
        <taxon>Metazoa</taxon>
        <taxon>Ecdysozoa</taxon>
        <taxon>Nematoda</taxon>
        <taxon>Chromadorea</taxon>
        <taxon>Rhabditida</taxon>
        <taxon>Rhabditina</taxon>
        <taxon>Rhabditomorpha</taxon>
        <taxon>Strongyloidea</taxon>
        <taxon>Heterorhabditidae</taxon>
        <taxon>Heterorhabditis</taxon>
    </lineage>
</organism>
<dbReference type="SUPFAM" id="SSF49354">
    <property type="entry name" value="PapD-like"/>
    <property type="match status" value="1"/>
</dbReference>
<accession>A0A1I7XQ48</accession>
<dbReference type="InterPro" id="IPR008962">
    <property type="entry name" value="PapD-like_sf"/>
</dbReference>
<evidence type="ECO:0000313" key="5">
    <source>
        <dbReference type="WBParaSite" id="Hba_19866"/>
    </source>
</evidence>
<proteinExistence type="predicted"/>
<evidence type="ECO:0000256" key="1">
    <source>
        <dbReference type="RuleBase" id="RU003425"/>
    </source>
</evidence>
<dbReference type="GO" id="GO:0140284">
    <property type="term" value="C:endoplasmic reticulum-endosome membrane contact site"/>
    <property type="evidence" value="ECO:0007669"/>
    <property type="project" value="TreeGrafter"/>
</dbReference>
<keyword evidence="2" id="KW-0812">Transmembrane</keyword>
<evidence type="ECO:0000259" key="3">
    <source>
        <dbReference type="PROSITE" id="PS50202"/>
    </source>
</evidence>
<sequence length="326" mass="37143">MDELAKGITSDTIIRDHVSYNDVKTNKTNLDNFPIKRFVKFDDCDEEANRKTPLTLTRKSHAGHGKPSSIPLSIRPIAEKRIMAPEVEWIKNTFILVRISSSPCDELILIHVDGEVDYIDIVAIRNISSSSVMFKIKTTSPEKFRVRPSAGIIAPGATEIIRVYLQSEYKHSCTREKFLLMALETSNRNTENFGELWKQATNKSKVEHKLRCKIRYDSSTDNSSSGSQPEHRTSIFITQQGHINSLQKQITNMAKTQYLIIVVISLLFAMLIVTMLYERSNYQILRGSTDELASNIRVLQERTKQMTAEIPTALPSFSPRNYDEDL</sequence>
<dbReference type="AlphaFoldDB" id="A0A1I7XQ48"/>
<dbReference type="InterPro" id="IPR000535">
    <property type="entry name" value="MSP_dom"/>
</dbReference>
<keyword evidence="1" id="KW-0963">Cytoplasm</keyword>
<dbReference type="PROSITE" id="PS50202">
    <property type="entry name" value="MSP"/>
    <property type="match status" value="1"/>
</dbReference>
<keyword evidence="2" id="KW-0472">Membrane</keyword>
<dbReference type="Proteomes" id="UP000095283">
    <property type="component" value="Unplaced"/>
</dbReference>